<gene>
    <name evidence="3" type="ORF">ABB28_03645</name>
</gene>
<keyword evidence="4" id="KW-1185">Reference proteome</keyword>
<evidence type="ECO:0000256" key="1">
    <source>
        <dbReference type="SAM" id="Phobius"/>
    </source>
</evidence>
<accession>A0A0R0DEI0</accession>
<dbReference type="EMBL" id="LDJK01000009">
    <property type="protein sequence ID" value="KRG76353.1"/>
    <property type="molecule type" value="Genomic_DNA"/>
</dbReference>
<dbReference type="RefSeq" id="WP_057507317.1">
    <property type="nucleotide sequence ID" value="NZ_LDJK01000009.1"/>
</dbReference>
<proteinExistence type="predicted"/>
<evidence type="ECO:0000313" key="4">
    <source>
        <dbReference type="Proteomes" id="UP000051386"/>
    </source>
</evidence>
<dbReference type="Pfam" id="PF11804">
    <property type="entry name" value="DUF3325"/>
    <property type="match status" value="1"/>
</dbReference>
<dbReference type="AlphaFoldDB" id="A0A0R0DEI0"/>
<feature type="signal peptide" evidence="2">
    <location>
        <begin position="1"/>
        <end position="19"/>
    </location>
</feature>
<keyword evidence="1" id="KW-0812">Transmembrane</keyword>
<evidence type="ECO:0000256" key="2">
    <source>
        <dbReference type="SAM" id="SignalP"/>
    </source>
</evidence>
<feature type="transmembrane region" description="Helical" evidence="1">
    <location>
        <begin position="61"/>
        <end position="85"/>
    </location>
</feature>
<evidence type="ECO:0000313" key="3">
    <source>
        <dbReference type="EMBL" id="KRG76353.1"/>
    </source>
</evidence>
<feature type="chain" id="PRO_5006395611" description="DUF3325 domain-containing protein" evidence="2">
    <location>
        <begin position="20"/>
        <end position="98"/>
    </location>
</feature>
<evidence type="ECO:0008006" key="5">
    <source>
        <dbReference type="Google" id="ProtNLM"/>
    </source>
</evidence>
<dbReference type="InterPro" id="IPR021762">
    <property type="entry name" value="DUF3325"/>
</dbReference>
<reference evidence="3 4" key="1">
    <citation type="submission" date="2015-05" db="EMBL/GenBank/DDBJ databases">
        <title>Genome sequencing and analysis of members of genus Stenotrophomonas.</title>
        <authorList>
            <person name="Patil P.P."/>
            <person name="Midha S."/>
            <person name="Patil P.B."/>
        </authorList>
    </citation>
    <scope>NUCLEOTIDE SEQUENCE [LARGE SCALE GENOMIC DNA]</scope>
    <source>
        <strain evidence="3 4">DSM 21508</strain>
    </source>
</reference>
<name>A0A0R0DEI0_9GAMM</name>
<protein>
    <recommendedName>
        <fullName evidence="5">DUF3325 domain-containing protein</fullName>
    </recommendedName>
</protein>
<keyword evidence="1" id="KW-0472">Membrane</keyword>
<keyword evidence="2" id="KW-0732">Signal</keyword>
<dbReference type="Proteomes" id="UP000051386">
    <property type="component" value="Unassembled WGS sequence"/>
</dbReference>
<organism evidence="3 4">
    <name type="scientific">Stenotrophomonas chelatiphaga</name>
    <dbReference type="NCBI Taxonomy" id="517011"/>
    <lineage>
        <taxon>Bacteria</taxon>
        <taxon>Pseudomonadati</taxon>
        <taxon>Pseudomonadota</taxon>
        <taxon>Gammaproteobacteria</taxon>
        <taxon>Lysobacterales</taxon>
        <taxon>Lysobacteraceae</taxon>
        <taxon>Stenotrophomonas</taxon>
    </lineage>
</organism>
<dbReference type="PATRIC" id="fig|517011.3.peg.3482"/>
<sequence>MIVLALLLAIAAFACLALAMERHHRDVTGQAPAMARRRLLRLLGCAGLVASLTASIGAWGVAWGVVGGCGVLAAAAGAVVLWLSFRSPAMPARPSSRS</sequence>
<comment type="caution">
    <text evidence="3">The sequence shown here is derived from an EMBL/GenBank/DDBJ whole genome shotgun (WGS) entry which is preliminary data.</text>
</comment>
<keyword evidence="1" id="KW-1133">Transmembrane helix</keyword>